<dbReference type="PANTHER" id="PTHR32322">
    <property type="entry name" value="INNER MEMBRANE TRANSPORTER"/>
    <property type="match status" value="1"/>
</dbReference>
<feature type="transmembrane region" description="Helical" evidence="6">
    <location>
        <begin position="72"/>
        <end position="91"/>
    </location>
</feature>
<reference evidence="8 9" key="1">
    <citation type="submission" date="2018-02" db="EMBL/GenBank/DDBJ databases">
        <authorList>
            <person name="Cohen D.B."/>
            <person name="Kent A.D."/>
        </authorList>
    </citation>
    <scope>NUCLEOTIDE SEQUENCE [LARGE SCALE GENOMIC DNA]</scope>
    <source>
        <strain evidence="8 9">CCAP 1448/3</strain>
    </source>
</reference>
<feature type="transmembrane region" description="Helical" evidence="6">
    <location>
        <begin position="201"/>
        <end position="222"/>
    </location>
</feature>
<feature type="transmembrane region" description="Helical" evidence="6">
    <location>
        <begin position="129"/>
        <end position="146"/>
    </location>
</feature>
<feature type="transmembrane region" description="Helical" evidence="6">
    <location>
        <begin position="290"/>
        <end position="307"/>
    </location>
</feature>
<dbReference type="SUPFAM" id="SSF103481">
    <property type="entry name" value="Multidrug resistance efflux transporter EmrE"/>
    <property type="match status" value="2"/>
</dbReference>
<evidence type="ECO:0000256" key="6">
    <source>
        <dbReference type="SAM" id="Phobius"/>
    </source>
</evidence>
<evidence type="ECO:0000256" key="5">
    <source>
        <dbReference type="ARBA" id="ARBA00023136"/>
    </source>
</evidence>
<dbReference type="OrthoDB" id="505850at2"/>
<dbReference type="InterPro" id="IPR000620">
    <property type="entry name" value="EamA_dom"/>
</dbReference>
<name>A0A2T1C4K6_9CYAN</name>
<comment type="subcellular location">
    <subcellularLocation>
        <location evidence="1">Membrane</location>
        <topology evidence="1">Multi-pass membrane protein</topology>
    </subcellularLocation>
</comment>
<keyword evidence="4 6" id="KW-1133">Transmembrane helix</keyword>
<dbReference type="PANTHER" id="PTHR32322:SF2">
    <property type="entry name" value="EAMA DOMAIN-CONTAINING PROTEIN"/>
    <property type="match status" value="1"/>
</dbReference>
<feature type="domain" description="EamA" evidence="7">
    <location>
        <begin position="16"/>
        <end position="145"/>
    </location>
</feature>
<dbReference type="InterPro" id="IPR037185">
    <property type="entry name" value="EmrE-like"/>
</dbReference>
<evidence type="ECO:0000259" key="7">
    <source>
        <dbReference type="Pfam" id="PF00892"/>
    </source>
</evidence>
<dbReference type="InterPro" id="IPR050638">
    <property type="entry name" value="AA-Vitamin_Transporters"/>
</dbReference>
<dbReference type="Proteomes" id="UP000238762">
    <property type="component" value="Unassembled WGS sequence"/>
</dbReference>
<feature type="transmembrane region" description="Helical" evidence="6">
    <location>
        <begin position="234"/>
        <end position="258"/>
    </location>
</feature>
<evidence type="ECO:0000313" key="8">
    <source>
        <dbReference type="EMBL" id="PSB03088.1"/>
    </source>
</evidence>
<sequence length="356" mass="38767">MQLKLSASSFPNLSPWLIAPFFLWGTAMVAMKGAVPNTTPLFMAGFRLLPAGILVLLVANWLKRPQPQSWKAWLGIGFFALVDGTLFQGLLAEGLARTSAGLGSVMIDSQPLAVALLSSWLFGEVIGSWGWLGLGLGVLGISLIGLPDEWVLNLLHLGANSTPVAWSELFAHGEWLMLLSALAMAVGTVTIRMITKYADPIVATGWHMILGGLPLFAMSGVWESNQISYIDVSGWMALVYSAIFGSAIAYGLFFYFAANGNLTSLSSLTFLTPIFAILFGNLFLSEELTTVQWAGVSLTLVSIYLINQRQMIASKWHQVLHWLSLNQSFRSSLASNSRDIDNNFNPVSVQVQESEF</sequence>
<keyword evidence="3 6" id="KW-0812">Transmembrane</keyword>
<evidence type="ECO:0000256" key="3">
    <source>
        <dbReference type="ARBA" id="ARBA00022692"/>
    </source>
</evidence>
<feature type="transmembrane region" description="Helical" evidence="6">
    <location>
        <begin position="103"/>
        <end position="122"/>
    </location>
</feature>
<feature type="transmembrane region" description="Helical" evidence="6">
    <location>
        <begin position="265"/>
        <end position="284"/>
    </location>
</feature>
<feature type="transmembrane region" description="Helical" evidence="6">
    <location>
        <begin position="41"/>
        <end position="60"/>
    </location>
</feature>
<evidence type="ECO:0000256" key="4">
    <source>
        <dbReference type="ARBA" id="ARBA00022989"/>
    </source>
</evidence>
<accession>A0A2T1C4K6</accession>
<dbReference type="RefSeq" id="WP_106288534.1">
    <property type="nucleotide sequence ID" value="NZ_CAWNTC010000024.1"/>
</dbReference>
<evidence type="ECO:0000256" key="1">
    <source>
        <dbReference type="ARBA" id="ARBA00004141"/>
    </source>
</evidence>
<gene>
    <name evidence="8" type="ORF">C7B64_10145</name>
</gene>
<proteinExistence type="inferred from homology"/>
<dbReference type="AlphaFoldDB" id="A0A2T1C4K6"/>
<keyword evidence="9" id="KW-1185">Reference proteome</keyword>
<dbReference type="EMBL" id="PVWJ01000041">
    <property type="protein sequence ID" value="PSB03088.1"/>
    <property type="molecule type" value="Genomic_DNA"/>
</dbReference>
<feature type="domain" description="EamA" evidence="7">
    <location>
        <begin position="173"/>
        <end position="307"/>
    </location>
</feature>
<dbReference type="Pfam" id="PF00892">
    <property type="entry name" value="EamA"/>
    <property type="match status" value="2"/>
</dbReference>
<evidence type="ECO:0000256" key="2">
    <source>
        <dbReference type="ARBA" id="ARBA00007362"/>
    </source>
</evidence>
<comment type="caution">
    <text evidence="8">The sequence shown here is derived from an EMBL/GenBank/DDBJ whole genome shotgun (WGS) entry which is preliminary data.</text>
</comment>
<reference evidence="8 9" key="2">
    <citation type="submission" date="2018-03" db="EMBL/GenBank/DDBJ databases">
        <title>The ancient ancestry and fast evolution of plastids.</title>
        <authorList>
            <person name="Moore K.R."/>
            <person name="Magnabosco C."/>
            <person name="Momper L."/>
            <person name="Gold D.A."/>
            <person name="Bosak T."/>
            <person name="Fournier G.P."/>
        </authorList>
    </citation>
    <scope>NUCLEOTIDE SEQUENCE [LARGE SCALE GENOMIC DNA]</scope>
    <source>
        <strain evidence="8 9">CCAP 1448/3</strain>
    </source>
</reference>
<keyword evidence="5 6" id="KW-0472">Membrane</keyword>
<protein>
    <submittedName>
        <fullName evidence="8">EamA family transporter</fullName>
    </submittedName>
</protein>
<feature type="transmembrane region" description="Helical" evidence="6">
    <location>
        <begin position="12"/>
        <end position="35"/>
    </location>
</feature>
<feature type="transmembrane region" description="Helical" evidence="6">
    <location>
        <begin position="175"/>
        <end position="194"/>
    </location>
</feature>
<comment type="similarity">
    <text evidence="2">Belongs to the EamA transporter family.</text>
</comment>
<dbReference type="GO" id="GO:0016020">
    <property type="term" value="C:membrane"/>
    <property type="evidence" value="ECO:0007669"/>
    <property type="project" value="UniProtKB-SubCell"/>
</dbReference>
<organism evidence="8 9">
    <name type="scientific">Merismopedia glauca CCAP 1448/3</name>
    <dbReference type="NCBI Taxonomy" id="1296344"/>
    <lineage>
        <taxon>Bacteria</taxon>
        <taxon>Bacillati</taxon>
        <taxon>Cyanobacteriota</taxon>
        <taxon>Cyanophyceae</taxon>
        <taxon>Synechococcales</taxon>
        <taxon>Merismopediaceae</taxon>
        <taxon>Merismopedia</taxon>
    </lineage>
</organism>
<evidence type="ECO:0000313" key="9">
    <source>
        <dbReference type="Proteomes" id="UP000238762"/>
    </source>
</evidence>